<name>A0AAN7BZK1_9PEZI</name>
<keyword evidence="4" id="KW-1185">Reference proteome</keyword>
<organism evidence="3 4">
    <name type="scientific">Podospora fimiseda</name>
    <dbReference type="NCBI Taxonomy" id="252190"/>
    <lineage>
        <taxon>Eukaryota</taxon>
        <taxon>Fungi</taxon>
        <taxon>Dikarya</taxon>
        <taxon>Ascomycota</taxon>
        <taxon>Pezizomycotina</taxon>
        <taxon>Sordariomycetes</taxon>
        <taxon>Sordariomycetidae</taxon>
        <taxon>Sordariales</taxon>
        <taxon>Podosporaceae</taxon>
        <taxon>Podospora</taxon>
    </lineage>
</organism>
<feature type="region of interest" description="Disordered" evidence="1">
    <location>
        <begin position="261"/>
        <end position="310"/>
    </location>
</feature>
<dbReference type="AlphaFoldDB" id="A0AAN7BZK1"/>
<sequence>MEGHWLASRDETIVPAECYAWCNNAYLEAQRVGKSPELCDNNSTFNDLYSKCRECIQAWPGESKITLIVYLEPTFFQFIDYCSSGSAQSVVVTLPASFFVTQTTTSWAVFTKSDGEVSSSAVITVLKELDSDVWVRASPSTTQNITTSTIRNSTYTPPTSSAPTSEPTKFPTDESQDATDTKASANPWIVLASILSVLLSVVSIGGILLLIRRRRRRAKEQQRPEETNYESPKVWERSQLHSDYIPRPGFHELESIRPPQELDGIAKPYPSTELDATGDGKVANYAELGEADNADPRNKRNEGLSDVKDI</sequence>
<evidence type="ECO:0000313" key="3">
    <source>
        <dbReference type="EMBL" id="KAK4232558.1"/>
    </source>
</evidence>
<evidence type="ECO:0000313" key="4">
    <source>
        <dbReference type="Proteomes" id="UP001301958"/>
    </source>
</evidence>
<keyword evidence="2" id="KW-1133">Transmembrane helix</keyword>
<feature type="compositionally biased region" description="Basic and acidic residues" evidence="1">
    <location>
        <begin position="294"/>
        <end position="310"/>
    </location>
</feature>
<dbReference type="PANTHER" id="PTHR38122">
    <property type="entry name" value="GLYCOPROTEIN X"/>
    <property type="match status" value="1"/>
</dbReference>
<feature type="compositionally biased region" description="Low complexity" evidence="1">
    <location>
        <begin position="153"/>
        <end position="168"/>
    </location>
</feature>
<evidence type="ECO:0008006" key="5">
    <source>
        <dbReference type="Google" id="ProtNLM"/>
    </source>
</evidence>
<evidence type="ECO:0000256" key="2">
    <source>
        <dbReference type="SAM" id="Phobius"/>
    </source>
</evidence>
<dbReference type="EMBL" id="MU865287">
    <property type="protein sequence ID" value="KAK4232558.1"/>
    <property type="molecule type" value="Genomic_DNA"/>
</dbReference>
<evidence type="ECO:0000256" key="1">
    <source>
        <dbReference type="SAM" id="MobiDB-lite"/>
    </source>
</evidence>
<keyword evidence="2" id="KW-0472">Membrane</keyword>
<feature type="transmembrane region" description="Helical" evidence="2">
    <location>
        <begin position="188"/>
        <end position="211"/>
    </location>
</feature>
<comment type="caution">
    <text evidence="3">The sequence shown here is derived from an EMBL/GenBank/DDBJ whole genome shotgun (WGS) entry which is preliminary data.</text>
</comment>
<keyword evidence="2" id="KW-0812">Transmembrane</keyword>
<dbReference type="Proteomes" id="UP001301958">
    <property type="component" value="Unassembled WGS sequence"/>
</dbReference>
<feature type="region of interest" description="Disordered" evidence="1">
    <location>
        <begin position="145"/>
        <end position="181"/>
    </location>
</feature>
<protein>
    <recommendedName>
        <fullName evidence="5">Transmembrane protein</fullName>
    </recommendedName>
</protein>
<proteinExistence type="predicted"/>
<gene>
    <name evidence="3" type="ORF">QBC38DRAFT_514235</name>
</gene>
<dbReference type="PANTHER" id="PTHR38122:SF1">
    <property type="entry name" value="GLYCOPROTEIN X"/>
    <property type="match status" value="1"/>
</dbReference>
<accession>A0AAN7BZK1</accession>
<reference evidence="3" key="1">
    <citation type="journal article" date="2023" name="Mol. Phylogenet. Evol.">
        <title>Genome-scale phylogeny and comparative genomics of the fungal order Sordariales.</title>
        <authorList>
            <person name="Hensen N."/>
            <person name="Bonometti L."/>
            <person name="Westerberg I."/>
            <person name="Brannstrom I.O."/>
            <person name="Guillou S."/>
            <person name="Cros-Aarteil S."/>
            <person name="Calhoun S."/>
            <person name="Haridas S."/>
            <person name="Kuo A."/>
            <person name="Mondo S."/>
            <person name="Pangilinan J."/>
            <person name="Riley R."/>
            <person name="LaButti K."/>
            <person name="Andreopoulos B."/>
            <person name="Lipzen A."/>
            <person name="Chen C."/>
            <person name="Yan M."/>
            <person name="Daum C."/>
            <person name="Ng V."/>
            <person name="Clum A."/>
            <person name="Steindorff A."/>
            <person name="Ohm R.A."/>
            <person name="Martin F."/>
            <person name="Silar P."/>
            <person name="Natvig D.O."/>
            <person name="Lalanne C."/>
            <person name="Gautier V."/>
            <person name="Ament-Velasquez S.L."/>
            <person name="Kruys A."/>
            <person name="Hutchinson M.I."/>
            <person name="Powell A.J."/>
            <person name="Barry K."/>
            <person name="Miller A.N."/>
            <person name="Grigoriev I.V."/>
            <person name="Debuchy R."/>
            <person name="Gladieux P."/>
            <person name="Hiltunen Thoren M."/>
            <person name="Johannesson H."/>
        </authorList>
    </citation>
    <scope>NUCLEOTIDE SEQUENCE</scope>
    <source>
        <strain evidence="3">CBS 990.96</strain>
    </source>
</reference>
<reference evidence="3" key="2">
    <citation type="submission" date="2023-05" db="EMBL/GenBank/DDBJ databases">
        <authorList>
            <consortium name="Lawrence Berkeley National Laboratory"/>
            <person name="Steindorff A."/>
            <person name="Hensen N."/>
            <person name="Bonometti L."/>
            <person name="Westerberg I."/>
            <person name="Brannstrom I.O."/>
            <person name="Guillou S."/>
            <person name="Cros-Aarteil S."/>
            <person name="Calhoun S."/>
            <person name="Haridas S."/>
            <person name="Kuo A."/>
            <person name="Mondo S."/>
            <person name="Pangilinan J."/>
            <person name="Riley R."/>
            <person name="Labutti K."/>
            <person name="Andreopoulos B."/>
            <person name="Lipzen A."/>
            <person name="Chen C."/>
            <person name="Yanf M."/>
            <person name="Daum C."/>
            <person name="Ng V."/>
            <person name="Clum A."/>
            <person name="Ohm R."/>
            <person name="Martin F."/>
            <person name="Silar P."/>
            <person name="Natvig D."/>
            <person name="Lalanne C."/>
            <person name="Gautier V."/>
            <person name="Ament-Velasquez S.L."/>
            <person name="Kruys A."/>
            <person name="Hutchinson M.I."/>
            <person name="Powell A.J."/>
            <person name="Barry K."/>
            <person name="Miller A.N."/>
            <person name="Grigoriev I.V."/>
            <person name="Debuchy R."/>
            <person name="Gladieux P."/>
            <person name="Thoren M.H."/>
            <person name="Johannesson H."/>
        </authorList>
    </citation>
    <scope>NUCLEOTIDE SEQUENCE</scope>
    <source>
        <strain evidence="3">CBS 990.96</strain>
    </source>
</reference>